<feature type="transmembrane region" description="Helical" evidence="8">
    <location>
        <begin position="339"/>
        <end position="357"/>
    </location>
</feature>
<comment type="similarity">
    <text evidence="2">Belongs to the CitM (TC 2.A.11) transporter family.</text>
</comment>
<evidence type="ECO:0000256" key="5">
    <source>
        <dbReference type="ARBA" id="ARBA00022692"/>
    </source>
</evidence>
<keyword evidence="11" id="KW-1185">Reference proteome</keyword>
<name>A0A1H7LLT6_9FIRM</name>
<dbReference type="AlphaFoldDB" id="A0A1H7LLT6"/>
<keyword evidence="4" id="KW-1003">Cell membrane</keyword>
<evidence type="ECO:0000256" key="2">
    <source>
        <dbReference type="ARBA" id="ARBA00009843"/>
    </source>
</evidence>
<dbReference type="PANTHER" id="PTHR43568:SF1">
    <property type="entry name" value="P PROTEIN"/>
    <property type="match status" value="1"/>
</dbReference>
<feature type="transmembrane region" description="Helical" evidence="8">
    <location>
        <begin position="81"/>
        <end position="107"/>
    </location>
</feature>
<organism evidence="10 11">
    <name type="scientific">Pseudobutyrivibrio ruminis</name>
    <dbReference type="NCBI Taxonomy" id="46206"/>
    <lineage>
        <taxon>Bacteria</taxon>
        <taxon>Bacillati</taxon>
        <taxon>Bacillota</taxon>
        <taxon>Clostridia</taxon>
        <taxon>Lachnospirales</taxon>
        <taxon>Lachnospiraceae</taxon>
        <taxon>Pseudobutyrivibrio</taxon>
    </lineage>
</organism>
<keyword evidence="3" id="KW-0813">Transport</keyword>
<feature type="transmembrane region" description="Helical" evidence="8">
    <location>
        <begin position="199"/>
        <end position="220"/>
    </location>
</feature>
<evidence type="ECO:0000256" key="8">
    <source>
        <dbReference type="SAM" id="Phobius"/>
    </source>
</evidence>
<evidence type="ECO:0000256" key="3">
    <source>
        <dbReference type="ARBA" id="ARBA00022448"/>
    </source>
</evidence>
<dbReference type="Pfam" id="PF03600">
    <property type="entry name" value="CitMHS"/>
    <property type="match status" value="1"/>
</dbReference>
<feature type="domain" description="Citrate transporter-like" evidence="9">
    <location>
        <begin position="15"/>
        <end position="391"/>
    </location>
</feature>
<sequence>MLAEVLAIVIFISMFVLIVWDRFPKHYVTLGCGALTSIFVFGVGMRSVEAFVNTLAIGGIFKPSFWYEAGESAEQTSGVNWATIIFLWGMMIMVEGMAEAGFFDWLCLKIAKLAHFEPVRIFVAFMILSSVLAMFIDSITVILFLAAVTIRLARTLRFNPIPVIMAEIFCANLGGSATMCGDPPNIIIGTSLGLSFSDFLMNTGAIGAVSLVIIILYFYFTMRNRLQDPADKVDPATIDVEIKIDNMKEFLTSTIIFATAVVLLVTHATTGLTVAFIGTFIAIITLATSGRKAWTLLKRVDYHTLLFFIGLFIVVGGLEETGVLVVIAEFIAKVSGGNAYLMIAIILWVSAFASAFIDNIPFSATMIPVIRTLAATTGVDLSTMAWTLAIGTDIGGSMTPIGASANVVGISTAGKEGYPISWATYCKELVPGTIIVLAVSMISIFVRYF</sequence>
<evidence type="ECO:0000313" key="11">
    <source>
        <dbReference type="Proteomes" id="UP000182321"/>
    </source>
</evidence>
<gene>
    <name evidence="10" type="ORF">SAMN02910377_02392</name>
</gene>
<dbReference type="PANTHER" id="PTHR43568">
    <property type="entry name" value="P PROTEIN"/>
    <property type="match status" value="1"/>
</dbReference>
<dbReference type="GO" id="GO:0005886">
    <property type="term" value="C:plasma membrane"/>
    <property type="evidence" value="ECO:0007669"/>
    <property type="project" value="UniProtKB-SubCell"/>
</dbReference>
<keyword evidence="7 8" id="KW-0472">Membrane</keyword>
<feature type="transmembrane region" description="Helical" evidence="8">
    <location>
        <begin position="6"/>
        <end position="23"/>
    </location>
</feature>
<feature type="transmembrane region" description="Helical" evidence="8">
    <location>
        <begin position="119"/>
        <end position="150"/>
    </location>
</feature>
<evidence type="ECO:0000256" key="7">
    <source>
        <dbReference type="ARBA" id="ARBA00023136"/>
    </source>
</evidence>
<feature type="transmembrane region" description="Helical" evidence="8">
    <location>
        <begin position="35"/>
        <end position="61"/>
    </location>
</feature>
<evidence type="ECO:0000256" key="4">
    <source>
        <dbReference type="ARBA" id="ARBA00022475"/>
    </source>
</evidence>
<proteinExistence type="inferred from homology"/>
<dbReference type="Proteomes" id="UP000182321">
    <property type="component" value="Unassembled WGS sequence"/>
</dbReference>
<feature type="transmembrane region" description="Helical" evidence="8">
    <location>
        <begin position="255"/>
        <end position="285"/>
    </location>
</feature>
<dbReference type="PRINTS" id="PR00758">
    <property type="entry name" value="ARSENICPUMP"/>
</dbReference>
<protein>
    <submittedName>
        <fullName evidence="10">Na+/H+ antiporter NhaD</fullName>
    </submittedName>
</protein>
<keyword evidence="6 8" id="KW-1133">Transmembrane helix</keyword>
<feature type="transmembrane region" description="Helical" evidence="8">
    <location>
        <begin position="429"/>
        <end position="448"/>
    </location>
</feature>
<reference evidence="11" key="1">
    <citation type="submission" date="2016-10" db="EMBL/GenBank/DDBJ databases">
        <authorList>
            <person name="Varghese N."/>
        </authorList>
    </citation>
    <scope>NUCLEOTIDE SEQUENCE [LARGE SCALE GENOMIC DNA]</scope>
    <source>
        <strain evidence="11">ACV-9</strain>
    </source>
</reference>
<dbReference type="EMBL" id="FNZX01000017">
    <property type="protein sequence ID" value="SEK99846.1"/>
    <property type="molecule type" value="Genomic_DNA"/>
</dbReference>
<evidence type="ECO:0000256" key="1">
    <source>
        <dbReference type="ARBA" id="ARBA00004651"/>
    </source>
</evidence>
<feature type="transmembrane region" description="Helical" evidence="8">
    <location>
        <begin position="305"/>
        <end position="327"/>
    </location>
</feature>
<keyword evidence="5 8" id="KW-0812">Transmembrane</keyword>
<dbReference type="RefSeq" id="WP_074792061.1">
    <property type="nucleotide sequence ID" value="NZ_FNZX01000017.1"/>
</dbReference>
<dbReference type="InterPro" id="IPR000802">
    <property type="entry name" value="Arsenical_pump_ArsB"/>
</dbReference>
<comment type="subcellular location">
    <subcellularLocation>
        <location evidence="1">Cell membrane</location>
        <topology evidence="1">Multi-pass membrane protein</topology>
    </subcellularLocation>
</comment>
<accession>A0A1H7LLT6</accession>
<dbReference type="InterPro" id="IPR004680">
    <property type="entry name" value="Cit_transptr-like_dom"/>
</dbReference>
<dbReference type="InterPro" id="IPR051475">
    <property type="entry name" value="Diverse_Ion_Transporter"/>
</dbReference>
<evidence type="ECO:0000313" key="10">
    <source>
        <dbReference type="EMBL" id="SEK99846.1"/>
    </source>
</evidence>
<evidence type="ECO:0000259" key="9">
    <source>
        <dbReference type="Pfam" id="PF03600"/>
    </source>
</evidence>
<evidence type="ECO:0000256" key="6">
    <source>
        <dbReference type="ARBA" id="ARBA00022989"/>
    </source>
</evidence>
<dbReference type="GO" id="GO:0015105">
    <property type="term" value="F:arsenite transmembrane transporter activity"/>
    <property type="evidence" value="ECO:0007669"/>
    <property type="project" value="InterPro"/>
</dbReference>